<dbReference type="GO" id="GO:0030428">
    <property type="term" value="C:cell septum"/>
    <property type="evidence" value="ECO:0007669"/>
    <property type="project" value="TreeGrafter"/>
</dbReference>
<organism evidence="4 5">
    <name type="scientific">Thermodesulfobacterium commune DSM 2178</name>
    <dbReference type="NCBI Taxonomy" id="289377"/>
    <lineage>
        <taxon>Bacteria</taxon>
        <taxon>Pseudomonadati</taxon>
        <taxon>Thermodesulfobacteriota</taxon>
        <taxon>Thermodesulfobacteria</taxon>
        <taxon>Thermodesulfobacteriales</taxon>
        <taxon>Thermodesulfobacteriaceae</taxon>
        <taxon>Thermodesulfobacterium</taxon>
    </lineage>
</organism>
<feature type="compositionally biased region" description="Polar residues" evidence="1">
    <location>
        <begin position="72"/>
        <end position="81"/>
    </location>
</feature>
<feature type="transmembrane region" description="Helical" evidence="2">
    <location>
        <begin position="12"/>
        <end position="36"/>
    </location>
</feature>
<dbReference type="GO" id="GO:0042834">
    <property type="term" value="F:peptidoglycan binding"/>
    <property type="evidence" value="ECO:0007669"/>
    <property type="project" value="InterPro"/>
</dbReference>
<dbReference type="GO" id="GO:0032153">
    <property type="term" value="C:cell division site"/>
    <property type="evidence" value="ECO:0007669"/>
    <property type="project" value="TreeGrafter"/>
</dbReference>
<dbReference type="PANTHER" id="PTHR38687:SF1">
    <property type="entry name" value="CELL DIVISION PROTEIN DEDD"/>
    <property type="match status" value="1"/>
</dbReference>
<dbReference type="PROSITE" id="PS51724">
    <property type="entry name" value="SPOR"/>
    <property type="match status" value="1"/>
</dbReference>
<dbReference type="PaxDb" id="289377-HL41_01190"/>
<dbReference type="InterPro" id="IPR007730">
    <property type="entry name" value="SPOR-like_dom"/>
</dbReference>
<dbReference type="Pfam" id="PF05036">
    <property type="entry name" value="SPOR"/>
    <property type="match status" value="1"/>
</dbReference>
<dbReference type="AlphaFoldDB" id="A0A075WY84"/>
<evidence type="ECO:0000256" key="1">
    <source>
        <dbReference type="SAM" id="MobiDB-lite"/>
    </source>
</evidence>
<dbReference type="SUPFAM" id="SSF110997">
    <property type="entry name" value="Sporulation related repeat"/>
    <property type="match status" value="1"/>
</dbReference>
<dbReference type="PANTHER" id="PTHR38687">
    <property type="entry name" value="CELL DIVISION PROTEIN DEDD-RELATED"/>
    <property type="match status" value="1"/>
</dbReference>
<accession>A0A075WY84</accession>
<evidence type="ECO:0000256" key="2">
    <source>
        <dbReference type="SAM" id="Phobius"/>
    </source>
</evidence>
<gene>
    <name evidence="4" type="ORF">HL41_01190</name>
</gene>
<dbReference type="GO" id="GO:0032506">
    <property type="term" value="P:cytokinetic process"/>
    <property type="evidence" value="ECO:0007669"/>
    <property type="project" value="TreeGrafter"/>
</dbReference>
<keyword evidence="5" id="KW-1185">Reference proteome</keyword>
<feature type="compositionally biased region" description="Basic and acidic residues" evidence="1">
    <location>
        <begin position="105"/>
        <end position="139"/>
    </location>
</feature>
<evidence type="ECO:0000313" key="5">
    <source>
        <dbReference type="Proteomes" id="UP000028481"/>
    </source>
</evidence>
<reference evidence="4 5" key="1">
    <citation type="journal article" date="2015" name="Genome Announc.">
        <title>Genome Sequence of a Sulfate-Reducing Thermophilic Bacterium, Thermodesulfobacterium commune DSM 2178T (Phylum Thermodesulfobacteria).</title>
        <authorList>
            <person name="Bhatnagar S."/>
            <person name="Badger J.H."/>
            <person name="Madupu R."/>
            <person name="Khouri H.M."/>
            <person name="O'Connor E.M."/>
            <person name="Robb F.T."/>
            <person name="Ward N.L."/>
            <person name="Eisen J.A."/>
        </authorList>
    </citation>
    <scope>NUCLEOTIDE SEQUENCE [LARGE SCALE GENOMIC DNA]</scope>
    <source>
        <strain evidence="4 5">DSM 2178</strain>
    </source>
</reference>
<feature type="domain" description="SPOR" evidence="3">
    <location>
        <begin position="148"/>
        <end position="227"/>
    </location>
</feature>
<keyword evidence="2" id="KW-0472">Membrane</keyword>
<dbReference type="Gene3D" id="3.30.70.1070">
    <property type="entry name" value="Sporulation related repeat"/>
    <property type="match status" value="1"/>
</dbReference>
<dbReference type="STRING" id="289377.HL41_01190"/>
<dbReference type="RefSeq" id="WP_038063412.1">
    <property type="nucleotide sequence ID" value="NZ_CP008796.1"/>
</dbReference>
<feature type="compositionally biased region" description="Basic and acidic residues" evidence="1">
    <location>
        <begin position="45"/>
        <end position="58"/>
    </location>
</feature>
<dbReference type="Proteomes" id="UP000028481">
    <property type="component" value="Chromosome"/>
</dbReference>
<evidence type="ECO:0000259" key="3">
    <source>
        <dbReference type="PROSITE" id="PS51724"/>
    </source>
</evidence>
<dbReference type="KEGG" id="tcm:HL41_01190"/>
<dbReference type="InterPro" id="IPR036680">
    <property type="entry name" value="SPOR-like_sf"/>
</dbReference>
<dbReference type="InterPro" id="IPR052521">
    <property type="entry name" value="Cell_div_SPOR-domain"/>
</dbReference>
<dbReference type="eggNOG" id="COG3087">
    <property type="taxonomic scope" value="Bacteria"/>
</dbReference>
<keyword evidence="2" id="KW-1133">Transmembrane helix</keyword>
<dbReference type="HOGENOM" id="CLU_1282702_0_0_0"/>
<feature type="region of interest" description="Disordered" evidence="1">
    <location>
        <begin position="45"/>
        <end position="139"/>
    </location>
</feature>
<name>A0A075WY84_9BACT</name>
<keyword evidence="2" id="KW-0812">Transmembrane</keyword>
<evidence type="ECO:0000313" key="4">
    <source>
        <dbReference type="EMBL" id="AIH03552.1"/>
    </source>
</evidence>
<protein>
    <recommendedName>
        <fullName evidence="3">SPOR domain-containing protein</fullName>
    </recommendedName>
</protein>
<proteinExistence type="predicted"/>
<dbReference type="EMBL" id="CP008796">
    <property type="protein sequence ID" value="AIH03552.1"/>
    <property type="molecule type" value="Genomic_DNA"/>
</dbReference>
<sequence length="229" mass="24786">MEGKKVKIEVSRIALVFIILFGLCLLVWSFIIGVWVGSKLGSKEQEKIAAESTSKEELPPPPPPSLTSNESATTPSLSGLNATAEKPVDLKGNASSQAFVSPSKPEPEAQVIEKEKKQAKPKVSEVKEPSKEKPLTSKTKEIAKISNQIKQGSFALQVGAFSQKESAEKLRTLAEKKGYKVTVKAIPSEGKTLYKVYVGRYASREEAEKAATKVVSDLGVSNPFVVELK</sequence>
<dbReference type="OrthoDB" id="9799527at2"/>